<feature type="compositionally biased region" description="Basic and acidic residues" evidence="1">
    <location>
        <begin position="94"/>
        <end position="110"/>
    </location>
</feature>
<feature type="compositionally biased region" description="Polar residues" evidence="1">
    <location>
        <begin position="175"/>
        <end position="184"/>
    </location>
</feature>
<feature type="compositionally biased region" description="Polar residues" evidence="1">
    <location>
        <begin position="266"/>
        <end position="278"/>
    </location>
</feature>
<evidence type="ECO:0000259" key="2">
    <source>
        <dbReference type="Pfam" id="PF13880"/>
    </source>
</evidence>
<feature type="domain" description="N-acetyltransferase ESCO acetyl-transferase" evidence="2">
    <location>
        <begin position="590"/>
        <end position="618"/>
    </location>
</feature>
<proteinExistence type="predicted"/>
<feature type="compositionally biased region" description="Polar residues" evidence="1">
    <location>
        <begin position="112"/>
        <end position="129"/>
    </location>
</feature>
<feature type="compositionally biased region" description="Basic and acidic residues" evidence="1">
    <location>
        <begin position="299"/>
        <end position="309"/>
    </location>
</feature>
<name>A0ABY7FX93_MYAAR</name>
<feature type="compositionally biased region" description="Basic residues" evidence="1">
    <location>
        <begin position="1"/>
        <end position="19"/>
    </location>
</feature>
<feature type="compositionally biased region" description="Polar residues" evidence="1">
    <location>
        <begin position="395"/>
        <end position="429"/>
    </location>
</feature>
<feature type="region of interest" description="Disordered" evidence="1">
    <location>
        <begin position="1"/>
        <end position="190"/>
    </location>
</feature>
<dbReference type="PANTHER" id="PTHR45884:SF2">
    <property type="entry name" value="N-ACETYLTRANSFERASE ECO"/>
    <property type="match status" value="1"/>
</dbReference>
<dbReference type="Proteomes" id="UP001164746">
    <property type="component" value="Chromosome 13"/>
</dbReference>
<gene>
    <name evidence="3" type="ORF">MAR_037440</name>
</gene>
<evidence type="ECO:0000313" key="4">
    <source>
        <dbReference type="Proteomes" id="UP001164746"/>
    </source>
</evidence>
<keyword evidence="4" id="KW-1185">Reference proteome</keyword>
<feature type="region of interest" description="Disordered" evidence="1">
    <location>
        <begin position="353"/>
        <end position="479"/>
    </location>
</feature>
<feature type="compositionally biased region" description="Polar residues" evidence="1">
    <location>
        <begin position="445"/>
        <end position="464"/>
    </location>
</feature>
<dbReference type="InterPro" id="IPR028009">
    <property type="entry name" value="ESCO_Acetyltransf_dom"/>
</dbReference>
<feature type="region of interest" description="Disordered" evidence="1">
    <location>
        <begin position="260"/>
        <end position="319"/>
    </location>
</feature>
<protein>
    <submittedName>
        <fullName evidence="3">ESCO2-like protein</fullName>
    </submittedName>
</protein>
<dbReference type="Pfam" id="PF13880">
    <property type="entry name" value="Acetyltransf_13"/>
    <property type="match status" value="1"/>
</dbReference>
<dbReference type="PANTHER" id="PTHR45884">
    <property type="entry name" value="N-ACETYLTRANSFERASE ECO"/>
    <property type="match status" value="1"/>
</dbReference>
<evidence type="ECO:0000313" key="3">
    <source>
        <dbReference type="EMBL" id="WAR23771.1"/>
    </source>
</evidence>
<dbReference type="EMBL" id="CP111024">
    <property type="protein sequence ID" value="WAR23771.1"/>
    <property type="molecule type" value="Genomic_DNA"/>
</dbReference>
<accession>A0ABY7FX93</accession>
<feature type="compositionally biased region" description="Polar residues" evidence="1">
    <location>
        <begin position="372"/>
        <end position="382"/>
    </location>
</feature>
<feature type="compositionally biased region" description="Polar residues" evidence="1">
    <location>
        <begin position="152"/>
        <end position="168"/>
    </location>
</feature>
<feature type="compositionally biased region" description="Basic and acidic residues" evidence="1">
    <location>
        <begin position="75"/>
        <end position="85"/>
    </location>
</feature>
<feature type="compositionally biased region" description="Polar residues" evidence="1">
    <location>
        <begin position="310"/>
        <end position="319"/>
    </location>
</feature>
<sequence>MDTRQQKRRWRSSPGKRARVGLDFGHSPSPKKRKLDQLEVNPENVLKPEKRPFTIRSFYGKRDKNHFPHSPGRRKAAEKISERALSDNTDDSENDRHAEKTRNHVSKFDFHSSGSAESDTDTGTRSVLRQRNEKSTTAKKVPLQVKKVHVTPKTTQLPRKTLSASTGKLTDRNKQTTPHSSTPLSGGKKFFKTRSPAAADKLFGSVMVKKGFDVKFVSRRSLSKLTVESKKSSSKKKAATKHVQKVKAWEATPFMEEMPVKLDGTQVVSDENNESISYDTDAAEHSENESPEQVADNYEENKVKVDSGHETGNSSDLFSSSLGEYVKSSLNSSKSDNSTKLTVKEKLVSAEIGLMADTNKVVSDNDDDGSLSLISTNVSDGTESVGVSEDLFASGRTTPSEQTTMSSSERNTPVKDNQASPRSASSNSVPPTPDEGKKLFPIFTKKSSPQCSQINKLRQRTSPGGSKRSPGQPANSPLLKYTRSKDKLDQMMLDAGQVKRYGATQCEGWKKEHLVREFMETGDRVIMVTADDQKYATKKAFLYISEEKRVEGCCVCEPISQGYRVLPDQSQESQHHPGQRPWYCSDSPEKASIGISRIWVFSQARRKGIASKLLDCVSNLD</sequence>
<evidence type="ECO:0000256" key="1">
    <source>
        <dbReference type="SAM" id="MobiDB-lite"/>
    </source>
</evidence>
<reference evidence="3" key="1">
    <citation type="submission" date="2022-11" db="EMBL/GenBank/DDBJ databases">
        <title>Centuries of genome instability and evolution in soft-shell clam transmissible cancer (bioRxiv).</title>
        <authorList>
            <person name="Hart S.F.M."/>
            <person name="Yonemitsu M.A."/>
            <person name="Giersch R.M."/>
            <person name="Beal B.F."/>
            <person name="Arriagada G."/>
            <person name="Davis B.W."/>
            <person name="Ostrander E.A."/>
            <person name="Goff S.P."/>
            <person name="Metzger M.J."/>
        </authorList>
    </citation>
    <scope>NUCLEOTIDE SEQUENCE</scope>
    <source>
        <strain evidence="3">MELC-2E11</strain>
        <tissue evidence="3">Siphon/mantle</tissue>
    </source>
</reference>
<organism evidence="3 4">
    <name type="scientific">Mya arenaria</name>
    <name type="common">Soft-shell clam</name>
    <dbReference type="NCBI Taxonomy" id="6604"/>
    <lineage>
        <taxon>Eukaryota</taxon>
        <taxon>Metazoa</taxon>
        <taxon>Spiralia</taxon>
        <taxon>Lophotrochozoa</taxon>
        <taxon>Mollusca</taxon>
        <taxon>Bivalvia</taxon>
        <taxon>Autobranchia</taxon>
        <taxon>Heteroconchia</taxon>
        <taxon>Euheterodonta</taxon>
        <taxon>Imparidentia</taxon>
        <taxon>Neoheterodontei</taxon>
        <taxon>Myida</taxon>
        <taxon>Myoidea</taxon>
        <taxon>Myidae</taxon>
        <taxon>Mya</taxon>
    </lineage>
</organism>